<dbReference type="RefSeq" id="WP_306388224.1">
    <property type="nucleotide sequence ID" value="NZ_JAVCAP010000001.1"/>
</dbReference>
<reference evidence="3" key="1">
    <citation type="journal article" date="2019" name="Int. J. Syst. Evol. Microbiol.">
        <title>The Global Catalogue of Microorganisms (GCM) 10K type strain sequencing project: providing services to taxonomists for standard genome sequencing and annotation.</title>
        <authorList>
            <consortium name="The Broad Institute Genomics Platform"/>
            <consortium name="The Broad Institute Genome Sequencing Center for Infectious Disease"/>
            <person name="Wu L."/>
            <person name="Ma J."/>
        </authorList>
    </citation>
    <scope>NUCLEOTIDE SEQUENCE [LARGE SCALE GENOMIC DNA]</scope>
    <source>
        <strain evidence="3">VKM B-3159</strain>
    </source>
</reference>
<feature type="domain" description="DUF4440" evidence="1">
    <location>
        <begin position="10"/>
        <end position="118"/>
    </location>
</feature>
<dbReference type="EMBL" id="JAVCAP010000001">
    <property type="protein sequence ID" value="MDP8566533.1"/>
    <property type="molecule type" value="Genomic_DNA"/>
</dbReference>
<comment type="caution">
    <text evidence="2">The sequence shown here is derived from an EMBL/GenBank/DDBJ whole genome shotgun (WGS) entry which is preliminary data.</text>
</comment>
<dbReference type="SUPFAM" id="SSF54427">
    <property type="entry name" value="NTF2-like"/>
    <property type="match status" value="1"/>
</dbReference>
<dbReference type="InterPro" id="IPR032710">
    <property type="entry name" value="NTF2-like_dom_sf"/>
</dbReference>
<dbReference type="Gene3D" id="3.10.450.50">
    <property type="match status" value="1"/>
</dbReference>
<accession>A0ABT9JPQ1</accession>
<evidence type="ECO:0000313" key="2">
    <source>
        <dbReference type="EMBL" id="MDP8566533.1"/>
    </source>
</evidence>
<gene>
    <name evidence="2" type="ORF">Q9291_01600</name>
</gene>
<evidence type="ECO:0000313" key="3">
    <source>
        <dbReference type="Proteomes" id="UP001225906"/>
    </source>
</evidence>
<dbReference type="GO" id="GO:0016853">
    <property type="term" value="F:isomerase activity"/>
    <property type="evidence" value="ECO:0007669"/>
    <property type="project" value="UniProtKB-KW"/>
</dbReference>
<dbReference type="Proteomes" id="UP001225906">
    <property type="component" value="Unassembled WGS sequence"/>
</dbReference>
<evidence type="ECO:0000259" key="1">
    <source>
        <dbReference type="Pfam" id="PF14534"/>
    </source>
</evidence>
<protein>
    <submittedName>
        <fullName evidence="2">Ketosteroid isomerase family protein</fullName>
    </submittedName>
</protein>
<keyword evidence="2" id="KW-0413">Isomerase</keyword>
<proteinExistence type="predicted"/>
<organism evidence="2 3">
    <name type="scientific">Methylophilus aquaticus</name>
    <dbReference type="NCBI Taxonomy" id="1971610"/>
    <lineage>
        <taxon>Bacteria</taxon>
        <taxon>Pseudomonadati</taxon>
        <taxon>Pseudomonadota</taxon>
        <taxon>Betaproteobacteria</taxon>
        <taxon>Nitrosomonadales</taxon>
        <taxon>Methylophilaceae</taxon>
        <taxon>Methylophilus</taxon>
    </lineage>
</organism>
<dbReference type="InterPro" id="IPR027843">
    <property type="entry name" value="DUF4440"/>
</dbReference>
<keyword evidence="3" id="KW-1185">Reference proteome</keyword>
<dbReference type="Pfam" id="PF14534">
    <property type="entry name" value="DUF4440"/>
    <property type="match status" value="1"/>
</dbReference>
<name>A0ABT9JPQ1_9PROT</name>
<sequence length="125" mass="13328">MTTLAETFIQLNKQFDAAFNSKNTQAIGALYAADATVMPAPAGQPVVGRQAVTEFFGGLISAGVIEHQLTMTQVVTAETLATQFGTWAAAMVGTDGVKQQFGGNVQVTYQKQAEGHWLVVAHIWN</sequence>